<sequence length="109" mass="12159">MNACPREEMQSIPITRRKRNEGQKPSSLHQGCYSSGLESTITCRGTNAELCVQGPAVNSSVDLTLYDLLPGMYDYIRIQCIHILYLFNGSLPLPCWQPANTIGKCCFVM</sequence>
<evidence type="ECO:0000256" key="1">
    <source>
        <dbReference type="SAM" id="MobiDB-lite"/>
    </source>
</evidence>
<organism evidence="2">
    <name type="scientific">Octopus bimaculoides</name>
    <name type="common">California two-spotted octopus</name>
    <dbReference type="NCBI Taxonomy" id="37653"/>
    <lineage>
        <taxon>Eukaryota</taxon>
        <taxon>Metazoa</taxon>
        <taxon>Spiralia</taxon>
        <taxon>Lophotrochozoa</taxon>
        <taxon>Mollusca</taxon>
        <taxon>Cephalopoda</taxon>
        <taxon>Coleoidea</taxon>
        <taxon>Octopodiformes</taxon>
        <taxon>Octopoda</taxon>
        <taxon>Incirrata</taxon>
        <taxon>Octopodidae</taxon>
        <taxon>Octopus</taxon>
    </lineage>
</organism>
<accession>A0A0L8GVB0</accession>
<feature type="region of interest" description="Disordered" evidence="1">
    <location>
        <begin position="1"/>
        <end position="31"/>
    </location>
</feature>
<gene>
    <name evidence="2" type="ORF">OCBIM_22027339mg</name>
</gene>
<dbReference type="EMBL" id="KQ420261">
    <property type="protein sequence ID" value="KOF80837.1"/>
    <property type="molecule type" value="Genomic_DNA"/>
</dbReference>
<name>A0A0L8GVB0_OCTBM</name>
<proteinExistence type="predicted"/>
<dbReference type="AlphaFoldDB" id="A0A0L8GVB0"/>
<evidence type="ECO:0000313" key="2">
    <source>
        <dbReference type="EMBL" id="KOF80837.1"/>
    </source>
</evidence>
<reference evidence="2" key="1">
    <citation type="submission" date="2015-07" db="EMBL/GenBank/DDBJ databases">
        <title>MeaNS - Measles Nucleotide Surveillance Program.</title>
        <authorList>
            <person name="Tran T."/>
            <person name="Druce J."/>
        </authorList>
    </citation>
    <scope>NUCLEOTIDE SEQUENCE</scope>
    <source>
        <strain evidence="2">UCB-OBI-ISO-001</strain>
        <tissue evidence="2">Gonad</tissue>
    </source>
</reference>
<protein>
    <submittedName>
        <fullName evidence="2">Uncharacterized protein</fullName>
    </submittedName>
</protein>